<organism evidence="1 2">
    <name type="scientific">Entomortierella chlamydospora</name>
    <dbReference type="NCBI Taxonomy" id="101097"/>
    <lineage>
        <taxon>Eukaryota</taxon>
        <taxon>Fungi</taxon>
        <taxon>Fungi incertae sedis</taxon>
        <taxon>Mucoromycota</taxon>
        <taxon>Mortierellomycotina</taxon>
        <taxon>Mortierellomycetes</taxon>
        <taxon>Mortierellales</taxon>
        <taxon>Mortierellaceae</taxon>
        <taxon>Entomortierella</taxon>
    </lineage>
</organism>
<dbReference type="AlphaFoldDB" id="A0A9P6MHK8"/>
<dbReference type="Proteomes" id="UP000703661">
    <property type="component" value="Unassembled WGS sequence"/>
</dbReference>
<gene>
    <name evidence="1" type="ORF">BGZ80_006328</name>
</gene>
<reference evidence="1" key="1">
    <citation type="journal article" date="2020" name="Fungal Divers.">
        <title>Resolving the Mortierellaceae phylogeny through synthesis of multi-gene phylogenetics and phylogenomics.</title>
        <authorList>
            <person name="Vandepol N."/>
            <person name="Liber J."/>
            <person name="Desiro A."/>
            <person name="Na H."/>
            <person name="Kennedy M."/>
            <person name="Barry K."/>
            <person name="Grigoriev I.V."/>
            <person name="Miller A.N."/>
            <person name="O'Donnell K."/>
            <person name="Stajich J.E."/>
            <person name="Bonito G."/>
        </authorList>
    </citation>
    <scope>NUCLEOTIDE SEQUENCE</scope>
    <source>
        <strain evidence="1">NRRL 2769</strain>
    </source>
</reference>
<proteinExistence type="predicted"/>
<dbReference type="EMBL" id="JAAAID010003117">
    <property type="protein sequence ID" value="KAG0000642.1"/>
    <property type="molecule type" value="Genomic_DNA"/>
</dbReference>
<keyword evidence="2" id="KW-1185">Reference proteome</keyword>
<evidence type="ECO:0000313" key="2">
    <source>
        <dbReference type="Proteomes" id="UP000703661"/>
    </source>
</evidence>
<sequence>MDDLQKLQRALQDKKKFVKNLHPQEGAKEGPPLPYEKIVERLLEMNVIGKGWANIAEESLNNTHLHIIDLQREENITKYNEGLCLLFQAFATTG</sequence>
<accession>A0A9P6MHK8</accession>
<protein>
    <submittedName>
        <fullName evidence="1">Uncharacterized protein</fullName>
    </submittedName>
</protein>
<comment type="caution">
    <text evidence="1">The sequence shown here is derived from an EMBL/GenBank/DDBJ whole genome shotgun (WGS) entry which is preliminary data.</text>
</comment>
<evidence type="ECO:0000313" key="1">
    <source>
        <dbReference type="EMBL" id="KAG0000642.1"/>
    </source>
</evidence>
<feature type="non-terminal residue" evidence="1">
    <location>
        <position position="94"/>
    </location>
</feature>
<name>A0A9P6MHK8_9FUNG</name>